<feature type="binding site" evidence="27">
    <location>
        <position position="125"/>
    </location>
    <ligand>
        <name>Ca(2+)</name>
        <dbReference type="ChEBI" id="CHEBI:29108"/>
        <label>2</label>
    </ligand>
</feature>
<feature type="disulfide bond" evidence="25 28">
    <location>
        <begin position="174"/>
        <end position="201"/>
    </location>
</feature>
<accession>A0A9W7WQC6</accession>
<keyword evidence="9 29" id="KW-0768">Sushi</keyword>
<dbReference type="GO" id="GO:0005509">
    <property type="term" value="F:calcium ion binding"/>
    <property type="evidence" value="ECO:0007669"/>
    <property type="project" value="InterPro"/>
</dbReference>
<dbReference type="FunFam" id="2.40.10.10:FF:000054">
    <property type="entry name" value="Complement C1r subcomponent"/>
    <property type="match status" value="1"/>
</dbReference>
<dbReference type="GO" id="GO:0006958">
    <property type="term" value="P:complement activation, classical pathway"/>
    <property type="evidence" value="ECO:0007669"/>
    <property type="project" value="UniProtKB-KW"/>
</dbReference>
<dbReference type="PROSITE" id="PS01180">
    <property type="entry name" value="CUB"/>
    <property type="match status" value="2"/>
</dbReference>
<keyword evidence="16" id="KW-0720">Serine protease</keyword>
<feature type="disulfide bond" evidence="25">
    <location>
        <begin position="358"/>
        <end position="404"/>
    </location>
</feature>
<dbReference type="CDD" id="cd00041">
    <property type="entry name" value="CUB"/>
    <property type="match status" value="2"/>
</dbReference>
<dbReference type="CDD" id="cd00033">
    <property type="entry name" value="CCP"/>
    <property type="match status" value="1"/>
</dbReference>
<keyword evidence="5" id="KW-0964">Secreted</keyword>
<dbReference type="SUPFAM" id="SSF57535">
    <property type="entry name" value="Complement control module/SCR domain"/>
    <property type="match status" value="2"/>
</dbReference>
<feature type="binding site" evidence="27">
    <location>
        <position position="55"/>
    </location>
    <ligand>
        <name>Ca(2+)</name>
        <dbReference type="ChEBI" id="CHEBI:29108"/>
        <label>1</label>
    </ligand>
</feature>
<evidence type="ECO:0000256" key="18">
    <source>
        <dbReference type="ARBA" id="ARBA00022875"/>
    </source>
</evidence>
<evidence type="ECO:0000256" key="2">
    <source>
        <dbReference type="ARBA" id="ARBA00004241"/>
    </source>
</evidence>
<evidence type="ECO:0000256" key="15">
    <source>
        <dbReference type="ARBA" id="ARBA00022813"/>
    </source>
</evidence>
<evidence type="ECO:0000256" key="6">
    <source>
        <dbReference type="ARBA" id="ARBA00022536"/>
    </source>
</evidence>
<feature type="binding site" evidence="27">
    <location>
        <position position="63"/>
    </location>
    <ligand>
        <name>Ca(2+)</name>
        <dbReference type="ChEBI" id="CHEBI:29108"/>
        <label>1</label>
    </ligand>
</feature>
<feature type="binding site" evidence="27">
    <location>
        <position position="128"/>
    </location>
    <ligand>
        <name>Ca(2+)</name>
        <dbReference type="ChEBI" id="CHEBI:29108"/>
        <label>2</label>
    </ligand>
</feature>
<feature type="modified residue" description="Phosphoserine; by CK2" evidence="26">
    <location>
        <position position="187"/>
    </location>
</feature>
<evidence type="ECO:0000256" key="5">
    <source>
        <dbReference type="ARBA" id="ARBA00022525"/>
    </source>
</evidence>
<dbReference type="InterPro" id="IPR009003">
    <property type="entry name" value="Peptidase_S1_PA"/>
</dbReference>
<reference evidence="33" key="1">
    <citation type="submission" date="2021-02" db="EMBL/GenBank/DDBJ databases">
        <title>Comparative genomics reveals that relaxation of natural selection precedes convergent phenotypic evolution of cavefish.</title>
        <authorList>
            <person name="Peng Z."/>
        </authorList>
    </citation>
    <scope>NUCLEOTIDE SEQUENCE</scope>
    <source>
        <tissue evidence="33">Muscle</tissue>
    </source>
</reference>
<feature type="binding site" evidence="27">
    <location>
        <position position="273"/>
    </location>
    <ligand>
        <name>Ca(2+)</name>
        <dbReference type="ChEBI" id="CHEBI:29108"/>
        <label>3</label>
    </ligand>
</feature>
<dbReference type="Pfam" id="PF00089">
    <property type="entry name" value="Trypsin"/>
    <property type="match status" value="1"/>
</dbReference>
<evidence type="ECO:0000256" key="20">
    <source>
        <dbReference type="ARBA" id="ARBA00023180"/>
    </source>
</evidence>
<dbReference type="FunFam" id="2.60.120.290:FF:000012">
    <property type="entry name" value="mannan-binding lectin serine protease 1 isoform X1"/>
    <property type="match status" value="1"/>
</dbReference>
<feature type="disulfide bond" evidence="25">
    <location>
        <begin position="387"/>
        <end position="422"/>
    </location>
</feature>
<keyword evidence="8" id="KW-0399">Innate immunity</keyword>
<evidence type="ECO:0000256" key="29">
    <source>
        <dbReference type="PROSITE-ProRule" id="PRU00302"/>
    </source>
</evidence>
<feature type="binding site" evidence="27">
    <location>
        <position position="107"/>
    </location>
    <ligand>
        <name>Ca(2+)</name>
        <dbReference type="ChEBI" id="CHEBI:29108"/>
        <label>1</label>
    </ligand>
</feature>
<dbReference type="SMART" id="SM00181">
    <property type="entry name" value="EGF"/>
    <property type="match status" value="1"/>
</dbReference>
<feature type="disulfide bond" evidence="25">
    <location>
        <begin position="618"/>
        <end position="653"/>
    </location>
</feature>
<keyword evidence="13" id="KW-0677">Repeat</keyword>
<dbReference type="InterPro" id="IPR035976">
    <property type="entry name" value="Sushi/SCR/CCP_sf"/>
</dbReference>
<comment type="PTM">
    <text evidence="26">The iron and 2-oxoglutarate dependent 3-hydroxylation of aspartate and asparagine is (R) stereospecific within EGF domains.</text>
</comment>
<comment type="caution">
    <text evidence="29">Lacks conserved residue(s) required for the propagation of feature annotation.</text>
</comment>
<evidence type="ECO:0000256" key="12">
    <source>
        <dbReference type="ARBA" id="ARBA00022729"/>
    </source>
</evidence>
<feature type="disulfide bond" evidence="25">
    <location>
        <begin position="292"/>
        <end position="340"/>
    </location>
</feature>
<keyword evidence="14" id="KW-0378">Hydrolase</keyword>
<keyword evidence="34" id="KW-1185">Reference proteome</keyword>
<evidence type="ECO:0000256" key="8">
    <source>
        <dbReference type="ARBA" id="ARBA00022588"/>
    </source>
</evidence>
<feature type="domain" description="Peptidase S1" evidence="31">
    <location>
        <begin position="438"/>
        <end position="677"/>
    </location>
</feature>
<evidence type="ECO:0000256" key="13">
    <source>
        <dbReference type="ARBA" id="ARBA00022737"/>
    </source>
</evidence>
<evidence type="ECO:0000259" key="31">
    <source>
        <dbReference type="PROSITE" id="PS50240"/>
    </source>
</evidence>
<evidence type="ECO:0000259" key="32">
    <source>
        <dbReference type="PROSITE" id="PS50923"/>
    </source>
</evidence>
<keyword evidence="18" id="KW-0180">Complement pathway</keyword>
<feature type="active site" description="Charge relay system" evidence="24">
    <location>
        <position position="622"/>
    </location>
</feature>
<organism evidence="33 34">
    <name type="scientific">Triplophysa rosa</name>
    <name type="common">Cave loach</name>
    <dbReference type="NCBI Taxonomy" id="992332"/>
    <lineage>
        <taxon>Eukaryota</taxon>
        <taxon>Metazoa</taxon>
        <taxon>Chordata</taxon>
        <taxon>Craniata</taxon>
        <taxon>Vertebrata</taxon>
        <taxon>Euteleostomi</taxon>
        <taxon>Actinopterygii</taxon>
        <taxon>Neopterygii</taxon>
        <taxon>Teleostei</taxon>
        <taxon>Ostariophysi</taxon>
        <taxon>Cypriniformes</taxon>
        <taxon>Nemacheilidae</taxon>
        <taxon>Triplophysa</taxon>
    </lineage>
</organism>
<evidence type="ECO:0000256" key="21">
    <source>
        <dbReference type="ARBA" id="ARBA00023278"/>
    </source>
</evidence>
<dbReference type="PROSITE" id="PS50923">
    <property type="entry name" value="SUSHI"/>
    <property type="match status" value="2"/>
</dbReference>
<sequence length="679" mass="76292">MWAFLKVCECEPLMFGEVSSPWYPQPYSTDLQEQWDLEVPKGYRIQLTINHLDIEPSPNCYYDSLLVKSDEKVLGTFCGKNSTDRFHPGHKPILAPGNRLQLIFHTDDLNHDSHLGFTAFYQAVDIDECSTSSVENESDPPCSQICLNTLGSYVCACHHGYQLRPDNRTCILDCGGGVYTEPEGTISSPGYPDPSPLDLDCLYIISLQPGFTITLSFSQTFQIEQVNNQGPTCLFHWLQVSVPGKDPEKFCGDKSPGILYTGSHITQLEYHTDRHGQSQGWSLHYTTQRVKCPNPGKISHGKVTPTYPQYLYRDYIQVYCEPGYKLMMGEKEIKSFLSMCQSNGQWHMTLPACRIIDCGRPKSLLNGNVTNISGSDNHYLSSIEYRCDEPYYAFDGKPQVRYTCTRERKWTAVGHNDIIPPCLPVCGMNTEVLFGGRVYGGKPAKLGQIPWHLLHRSNPRGAAFLISDQWALTAAHVVDGHENRTMQFTGGMIDETDQRSVTLKTEKIIIHPNYKKVGRDGHETNFNNDIALIKMSQQVKLGPNIRPLCLPKKSDGPVLEDMKGTISGFGGIKKETKSHLLRHGRVEEYSLEKCESFNLPVSDNMFCAGNENERIDSCQGDSGGALFFPALGNASPDQRYEVRGIVSWGPSICGHPSFKGYYTKVHNYLDWVRETMANN</sequence>
<dbReference type="Gene3D" id="2.60.120.290">
    <property type="entry name" value="Spermadhesin, CUB domain"/>
    <property type="match status" value="2"/>
</dbReference>
<dbReference type="GO" id="GO:0031638">
    <property type="term" value="P:zymogen activation"/>
    <property type="evidence" value="ECO:0007669"/>
    <property type="project" value="TreeGrafter"/>
</dbReference>
<dbReference type="InterPro" id="IPR018097">
    <property type="entry name" value="EGF_Ca-bd_CS"/>
</dbReference>
<dbReference type="SUPFAM" id="SSF57196">
    <property type="entry name" value="EGF/Laminin"/>
    <property type="match status" value="1"/>
</dbReference>
<dbReference type="Pfam" id="PF14670">
    <property type="entry name" value="FXa_inhibition"/>
    <property type="match status" value="1"/>
</dbReference>
<dbReference type="Pfam" id="PF00431">
    <property type="entry name" value="CUB"/>
    <property type="match status" value="2"/>
</dbReference>
<evidence type="ECO:0000256" key="26">
    <source>
        <dbReference type="PIRSR" id="PIRSR001155-3"/>
    </source>
</evidence>
<dbReference type="AlphaFoldDB" id="A0A9W7WQC6"/>
<feature type="disulfide bond" evidence="25">
    <location>
        <begin position="60"/>
        <end position="78"/>
    </location>
</feature>
<keyword evidence="6" id="KW-0245">EGF-like domain</keyword>
<dbReference type="EMBL" id="JAFHDT010000008">
    <property type="protein sequence ID" value="KAI7806391.1"/>
    <property type="molecule type" value="Genomic_DNA"/>
</dbReference>
<feature type="active site" description="Charge relay system" evidence="24">
    <location>
        <position position="476"/>
    </location>
</feature>
<evidence type="ECO:0000256" key="17">
    <source>
        <dbReference type="ARBA" id="ARBA00022859"/>
    </source>
</evidence>
<evidence type="ECO:0000256" key="16">
    <source>
        <dbReference type="ARBA" id="ARBA00022825"/>
    </source>
</evidence>
<dbReference type="InterPro" id="IPR024175">
    <property type="entry name" value="Pept_S1A_C1r/C1S/mannan-bd"/>
</dbReference>
<feature type="domain" description="Sushi" evidence="32">
    <location>
        <begin position="356"/>
        <end position="424"/>
    </location>
</feature>
<keyword evidence="12" id="KW-0732">Signal</keyword>
<dbReference type="PIRSF" id="PIRSF001155">
    <property type="entry name" value="C1r_C1s_MASP"/>
    <property type="match status" value="1"/>
</dbReference>
<keyword evidence="17" id="KW-0391">Immunity</keyword>
<keyword evidence="15" id="KW-0068">Autocatalytic cleavage</keyword>
<dbReference type="GO" id="GO:0072562">
    <property type="term" value="C:blood microparticle"/>
    <property type="evidence" value="ECO:0007669"/>
    <property type="project" value="TreeGrafter"/>
</dbReference>
<feature type="binding site" evidence="27">
    <location>
        <position position="148"/>
    </location>
    <ligand>
        <name>Ca(2+)</name>
        <dbReference type="ChEBI" id="CHEBI:29108"/>
        <label>2</label>
    </ligand>
</feature>
<feature type="domain" description="Sushi" evidence="32">
    <location>
        <begin position="290"/>
        <end position="355"/>
    </location>
</feature>
<dbReference type="FunFam" id="2.10.25.10:FF:000059">
    <property type="entry name" value="Mannan-binding lectin serine protease 1"/>
    <property type="match status" value="1"/>
</dbReference>
<evidence type="ECO:0000256" key="3">
    <source>
        <dbReference type="ARBA" id="ARBA00004613"/>
    </source>
</evidence>
<dbReference type="PANTHER" id="PTHR24255">
    <property type="entry name" value="COMPLEMENT COMPONENT 1, S SUBCOMPONENT-RELATED"/>
    <property type="match status" value="1"/>
</dbReference>
<dbReference type="InterPro" id="IPR000436">
    <property type="entry name" value="Sushi_SCR_CCP_dom"/>
</dbReference>
<feature type="disulfide bond" evidence="25">
    <location>
        <begin position="142"/>
        <end position="155"/>
    </location>
</feature>
<name>A0A9W7WQC6_TRIRA</name>
<comment type="catalytic activity">
    <reaction evidence="1">
        <text>Selective cleavage of Lys(or Arg)-|-Ile bond in complement subcomponent C1s to form the active form of C1s (EC 3.4.21.42).</text>
        <dbReference type="EC" id="3.4.21.41"/>
    </reaction>
</comment>
<comment type="subunit">
    <text evidence="23">Core component of the complement C1 complex, a calcium-dependent complex composed of 1 molecule of the C1Q subcomplex, 2 molecules of C1R and 2 molecules of C1S. The C1Q subcomplex is composed 18 subunits: 3 chains of C1QA, C1QB, and C1QC trimerize to form 6 collagen-like triple helices connected to six globular ligand-recognition modules. Within the C1 complex, C1R is a dimer of identical chains, each of which is activated by cleavage into two chains, heavy and light, connected by disulfide bonds.</text>
</comment>
<protein>
    <recommendedName>
        <fullName evidence="4">complement subcomponent C1r</fullName>
        <ecNumber evidence="4">3.4.21.41</ecNumber>
    </recommendedName>
</protein>
<dbReference type="OrthoDB" id="6261922at2759"/>
<comment type="function">
    <text evidence="22">Serine protease component of the complement C1 complex, a multiprotein complex that initiates the classical pathway of the complement system, a cascade of proteins that leads to phagocytosis and breakdown of pathogens and signaling that strengthens the adaptive immune system. C1R catalyzes the first enzymatic step in the classical complement pathway: it is activated by the C1Q subcomplex of the C1 complex, which associates with IgG or IgM immunoglobulins complexed with antigens to form antigen-antibody complexes on the surface of pathogens. Immunoglobulin-binding promotes the autocatalytic cleavage and activation of C1R. Activated C1R then cleaves and activates C1S, the second protease of the classical complement pathway. It is unclear if C1R activates C1S within single, strained C1 complexes or between neighboring C1 complexes on surfaces.</text>
</comment>
<dbReference type="InterPro" id="IPR000859">
    <property type="entry name" value="CUB_dom"/>
</dbReference>
<comment type="caution">
    <text evidence="33">The sequence shown here is derived from an EMBL/GenBank/DDBJ whole genome shotgun (WGS) entry which is preliminary data.</text>
</comment>
<dbReference type="PRINTS" id="PR00722">
    <property type="entry name" value="CHYMOTRYPSIN"/>
</dbReference>
<dbReference type="SMART" id="SM00042">
    <property type="entry name" value="CUB"/>
    <property type="match status" value="2"/>
</dbReference>
<evidence type="ECO:0000256" key="27">
    <source>
        <dbReference type="PIRSR" id="PIRSR001155-4"/>
    </source>
</evidence>
<dbReference type="InterPro" id="IPR043504">
    <property type="entry name" value="Peptidase_S1_PA_chymotrypsin"/>
</dbReference>
<dbReference type="Gene3D" id="2.10.70.10">
    <property type="entry name" value="Complement Module, domain 1"/>
    <property type="match status" value="2"/>
</dbReference>
<dbReference type="PANTHER" id="PTHR24255:SF25">
    <property type="entry name" value="COMPLEMENT C1R SUBCOMPONENT"/>
    <property type="match status" value="1"/>
</dbReference>
<dbReference type="PROSITE" id="PS50240">
    <property type="entry name" value="TRYPSIN_DOM"/>
    <property type="match status" value="1"/>
</dbReference>
<dbReference type="SUPFAM" id="SSF50494">
    <property type="entry name" value="Trypsin-like serine proteases"/>
    <property type="match status" value="1"/>
</dbReference>
<feature type="active site" description="Charge relay system" evidence="24">
    <location>
        <position position="529"/>
    </location>
</feature>
<dbReference type="InterPro" id="IPR001254">
    <property type="entry name" value="Trypsin_dom"/>
</dbReference>
<dbReference type="InterPro" id="IPR001314">
    <property type="entry name" value="Peptidase_S1A"/>
</dbReference>
<evidence type="ECO:0000256" key="4">
    <source>
        <dbReference type="ARBA" id="ARBA00011907"/>
    </source>
</evidence>
<dbReference type="GO" id="GO:0045087">
    <property type="term" value="P:innate immune response"/>
    <property type="evidence" value="ECO:0007669"/>
    <property type="project" value="UniProtKB-KW"/>
</dbReference>
<dbReference type="SUPFAM" id="SSF49854">
    <property type="entry name" value="Spermadhesin, CUB domain"/>
    <property type="match status" value="2"/>
</dbReference>
<feature type="binding site" evidence="27">
    <location>
        <position position="224"/>
    </location>
    <ligand>
        <name>Ca(2+)</name>
        <dbReference type="ChEBI" id="CHEBI:29108"/>
        <label>3</label>
    </ligand>
</feature>
<dbReference type="PROSITE" id="PS01187">
    <property type="entry name" value="EGF_CA"/>
    <property type="match status" value="1"/>
</dbReference>
<proteinExistence type="predicted"/>
<dbReference type="InterPro" id="IPR033116">
    <property type="entry name" value="TRYPSIN_SER"/>
</dbReference>
<dbReference type="Pfam" id="PF00084">
    <property type="entry name" value="Sushi"/>
    <property type="match status" value="2"/>
</dbReference>
<evidence type="ECO:0000256" key="22">
    <source>
        <dbReference type="ARBA" id="ARBA00093383"/>
    </source>
</evidence>
<evidence type="ECO:0000256" key="23">
    <source>
        <dbReference type="ARBA" id="ARBA00093536"/>
    </source>
</evidence>
<keyword evidence="11 27" id="KW-0479">Metal-binding</keyword>
<feature type="modified residue" description="(3R)-3-hydroxyasparagine" evidence="26">
    <location>
        <position position="148"/>
    </location>
</feature>
<keyword evidence="19 25" id="KW-1015">Disulfide bond</keyword>
<dbReference type="PROSITE" id="PS00135">
    <property type="entry name" value="TRYPSIN_SER"/>
    <property type="match status" value="1"/>
</dbReference>
<gene>
    <name evidence="33" type="ORF">IRJ41_005103</name>
</gene>
<keyword evidence="7 26" id="KW-0597">Phosphoprotein</keyword>
<evidence type="ECO:0000256" key="14">
    <source>
        <dbReference type="ARBA" id="ARBA00022801"/>
    </source>
</evidence>
<evidence type="ECO:0000256" key="9">
    <source>
        <dbReference type="ARBA" id="ARBA00022659"/>
    </source>
</evidence>
<feature type="domain" description="CUB" evidence="30">
    <location>
        <begin position="1"/>
        <end position="124"/>
    </location>
</feature>
<evidence type="ECO:0000256" key="24">
    <source>
        <dbReference type="PIRSR" id="PIRSR001155-1"/>
    </source>
</evidence>
<evidence type="ECO:0000313" key="34">
    <source>
        <dbReference type="Proteomes" id="UP001059041"/>
    </source>
</evidence>
<evidence type="ECO:0000256" key="7">
    <source>
        <dbReference type="ARBA" id="ARBA00022553"/>
    </source>
</evidence>
<feature type="disulfide bond" evidence="25">
    <location>
        <begin position="129"/>
        <end position="146"/>
    </location>
</feature>
<dbReference type="GO" id="GO:0004252">
    <property type="term" value="F:serine-type endopeptidase activity"/>
    <property type="evidence" value="ECO:0007669"/>
    <property type="project" value="UniProtKB-EC"/>
</dbReference>
<dbReference type="InterPro" id="IPR035914">
    <property type="entry name" value="Sperma_CUB_dom_sf"/>
</dbReference>
<dbReference type="EC" id="3.4.21.41" evidence="4"/>
<dbReference type="InterPro" id="IPR000742">
    <property type="entry name" value="EGF"/>
</dbReference>
<keyword evidence="10" id="KW-0645">Protease</keyword>
<dbReference type="GO" id="GO:0009986">
    <property type="term" value="C:cell surface"/>
    <property type="evidence" value="ECO:0007669"/>
    <property type="project" value="UniProtKB-SubCell"/>
</dbReference>
<dbReference type="SMART" id="SM00032">
    <property type="entry name" value="CCP"/>
    <property type="match status" value="2"/>
</dbReference>
<dbReference type="SMART" id="SM00179">
    <property type="entry name" value="EGF_CA"/>
    <property type="match status" value="1"/>
</dbReference>
<dbReference type="Gene3D" id="2.10.25.10">
    <property type="entry name" value="Laminin"/>
    <property type="match status" value="1"/>
</dbReference>
<feature type="disulfide bond" evidence="25">
    <location>
        <begin position="594"/>
        <end position="607"/>
    </location>
</feature>
<evidence type="ECO:0000256" key="10">
    <source>
        <dbReference type="ARBA" id="ARBA00022670"/>
    </source>
</evidence>
<dbReference type="FunFam" id="2.10.70.10:FF:000016">
    <property type="entry name" value="Mannan-binding lectin serine protease 1"/>
    <property type="match status" value="1"/>
</dbReference>
<feature type="domain" description="CUB" evidence="30">
    <location>
        <begin position="174"/>
        <end position="288"/>
    </location>
</feature>
<dbReference type="PROSITE" id="PS01186">
    <property type="entry name" value="EGF_2"/>
    <property type="match status" value="1"/>
</dbReference>
<keyword evidence="21 26" id="KW-0379">Hydroxylation</keyword>
<dbReference type="CDD" id="cd00190">
    <property type="entry name" value="Tryp_SPc"/>
    <property type="match status" value="1"/>
</dbReference>
<evidence type="ECO:0000256" key="1">
    <source>
        <dbReference type="ARBA" id="ARBA00001057"/>
    </source>
</evidence>
<evidence type="ECO:0000259" key="30">
    <source>
        <dbReference type="PROSITE" id="PS01180"/>
    </source>
</evidence>
<evidence type="ECO:0000256" key="25">
    <source>
        <dbReference type="PIRSR" id="PIRSR001155-2"/>
    </source>
</evidence>
<evidence type="ECO:0000256" key="19">
    <source>
        <dbReference type="ARBA" id="ARBA00023157"/>
    </source>
</evidence>
<feature type="disulfide bond" description="Interchain (between heavy and light chains)" evidence="25">
    <location>
        <begin position="426"/>
        <end position="549"/>
    </location>
</feature>
<feature type="disulfide bond" evidence="25">
    <location>
        <begin position="233"/>
        <end position="251"/>
    </location>
</feature>
<keyword evidence="27" id="KW-0106">Calcium</keyword>
<feature type="disulfide bond" evidence="25">
    <location>
        <begin position="157"/>
        <end position="170"/>
    </location>
</feature>
<dbReference type="InterPro" id="IPR001881">
    <property type="entry name" value="EGF-like_Ca-bd_dom"/>
</dbReference>
<keyword evidence="20" id="KW-0325">Glycoprotein</keyword>
<evidence type="ECO:0000256" key="11">
    <source>
        <dbReference type="ARBA" id="ARBA00022723"/>
    </source>
</evidence>
<evidence type="ECO:0000313" key="33">
    <source>
        <dbReference type="EMBL" id="KAI7806391.1"/>
    </source>
</evidence>
<dbReference type="Gene3D" id="2.40.10.10">
    <property type="entry name" value="Trypsin-like serine proteases"/>
    <property type="match status" value="2"/>
</dbReference>
<dbReference type="Proteomes" id="UP001059041">
    <property type="component" value="Linkage Group LG8"/>
</dbReference>
<comment type="subcellular location">
    <subcellularLocation>
        <location evidence="2">Cell surface</location>
    </subcellularLocation>
    <subcellularLocation>
        <location evidence="3">Secreted</location>
    </subcellularLocation>
</comment>
<feature type="disulfide bond" evidence="25">
    <location>
        <begin position="320"/>
        <end position="353"/>
    </location>
</feature>
<dbReference type="SMART" id="SM00020">
    <property type="entry name" value="Tryp_SPc"/>
    <property type="match status" value="1"/>
</dbReference>
<evidence type="ECO:0000256" key="28">
    <source>
        <dbReference type="PROSITE-ProRule" id="PRU00059"/>
    </source>
</evidence>